<organism evidence="4 5">
    <name type="scientific">Aromia moschata</name>
    <dbReference type="NCBI Taxonomy" id="1265417"/>
    <lineage>
        <taxon>Eukaryota</taxon>
        <taxon>Metazoa</taxon>
        <taxon>Ecdysozoa</taxon>
        <taxon>Arthropoda</taxon>
        <taxon>Hexapoda</taxon>
        <taxon>Insecta</taxon>
        <taxon>Pterygota</taxon>
        <taxon>Neoptera</taxon>
        <taxon>Endopterygota</taxon>
        <taxon>Coleoptera</taxon>
        <taxon>Polyphaga</taxon>
        <taxon>Cucujiformia</taxon>
        <taxon>Chrysomeloidea</taxon>
        <taxon>Cerambycidae</taxon>
        <taxon>Cerambycinae</taxon>
        <taxon>Callichromatini</taxon>
        <taxon>Aromia</taxon>
    </lineage>
</organism>
<keyword evidence="2" id="KW-0812">Transmembrane</keyword>
<feature type="region of interest" description="Disordered" evidence="1">
    <location>
        <begin position="479"/>
        <end position="523"/>
    </location>
</feature>
<dbReference type="InterPro" id="IPR053164">
    <property type="entry name" value="IS1016-like_transposase"/>
</dbReference>
<feature type="transmembrane region" description="Helical" evidence="2">
    <location>
        <begin position="58"/>
        <end position="77"/>
    </location>
</feature>
<evidence type="ECO:0000256" key="1">
    <source>
        <dbReference type="SAM" id="MobiDB-lite"/>
    </source>
</evidence>
<protein>
    <recommendedName>
        <fullName evidence="3">ISXO2-like transposase domain-containing protein</fullName>
    </recommendedName>
</protein>
<reference evidence="4" key="1">
    <citation type="journal article" date="2023" name="Insect Mol. Biol.">
        <title>Genome sequencing provides insights into the evolution of gene families encoding plant cell wall-degrading enzymes in longhorned beetles.</title>
        <authorList>
            <person name="Shin N.R."/>
            <person name="Okamura Y."/>
            <person name="Kirsch R."/>
            <person name="Pauchet Y."/>
        </authorList>
    </citation>
    <scope>NUCLEOTIDE SEQUENCE</scope>
    <source>
        <strain evidence="4">AMC_N1</strain>
    </source>
</reference>
<evidence type="ECO:0000259" key="3">
    <source>
        <dbReference type="SMART" id="SM01126"/>
    </source>
</evidence>
<dbReference type="AlphaFoldDB" id="A0AAV8YPL1"/>
<proteinExistence type="predicted"/>
<keyword evidence="2" id="KW-1133">Transmembrane helix</keyword>
<accession>A0AAV8YPL1</accession>
<evidence type="ECO:0000313" key="4">
    <source>
        <dbReference type="EMBL" id="KAJ8953451.1"/>
    </source>
</evidence>
<keyword evidence="5" id="KW-1185">Reference proteome</keyword>
<evidence type="ECO:0000313" key="5">
    <source>
        <dbReference type="Proteomes" id="UP001162162"/>
    </source>
</evidence>
<feature type="domain" description="ISXO2-like transposase" evidence="3">
    <location>
        <begin position="648"/>
        <end position="823"/>
    </location>
</feature>
<feature type="compositionally biased region" description="Basic residues" evidence="1">
    <location>
        <begin position="269"/>
        <end position="278"/>
    </location>
</feature>
<dbReference type="SMART" id="SM01126">
    <property type="entry name" value="DDE_Tnp_IS1595"/>
    <property type="match status" value="1"/>
</dbReference>
<dbReference type="InterPro" id="IPR024445">
    <property type="entry name" value="Tnp_ISXO2-like"/>
</dbReference>
<feature type="region of interest" description="Disordered" evidence="1">
    <location>
        <begin position="261"/>
        <end position="283"/>
    </location>
</feature>
<dbReference type="EMBL" id="JAPWTK010000056">
    <property type="protein sequence ID" value="KAJ8953451.1"/>
    <property type="molecule type" value="Genomic_DNA"/>
</dbReference>
<evidence type="ECO:0000256" key="2">
    <source>
        <dbReference type="SAM" id="Phobius"/>
    </source>
</evidence>
<dbReference type="PANTHER" id="PTHR47163">
    <property type="entry name" value="DDE_TNP_IS1595 DOMAIN-CONTAINING PROTEIN"/>
    <property type="match status" value="1"/>
</dbReference>
<dbReference type="Pfam" id="PF20700">
    <property type="entry name" value="Mutator"/>
    <property type="match status" value="1"/>
</dbReference>
<keyword evidence="2" id="KW-0472">Membrane</keyword>
<gene>
    <name evidence="4" type="ORF">NQ318_023570</name>
</gene>
<sequence>MLSQWIECSDCKGKMKFSKYGLRGLGFKVCVTCGCGDRYIDSCPMIGTGYEINRRLVFVFRLLGIGIHGINLFFGLMELTTGFNIKVYYEILEHIKIAVKSVFAIVQRKAIDEERQKNAENGQGEDLTVSGDGSWAWVHFARRHLMCSYYRACDYRKKITDAIGFAAWYETHKENCSANHEGSAGKMEVSGVVKMFLRSLEKFGVRYGFYIGDGDSKTFKMLLDTHPYGENIIVKKLECVLHVAKRIFKRASDAKKILTQRRKTEAAKNKPKTKRTTGKKGSAPKLVAKKKKVAIKKEKTADLTIKLMKELSRNYSLAVQRNKDSVEGMRNEIWAGYYHKISTDCNPQHTYCPESWCKYKKASANNTLGQFKHPPALATDVQEVLKPIYDDLTKTELLERCLGGNTQNNNECFNSTVWSMAPKHIYNGKKVVKTACLIAASIFNEGFRPVLKMMEVMNIGIGETGVAYVSKHDQERIIRENRRSTNASKESRTKRRQDKLDENALLEQSEGIDESGTEESIAHSNAHGMRPLKYYHVIPERDTPANCPICMEQLRTGTDRERYGWRYVCNNHQQRIRFAPTDNTFLSKARLKGGMTADKIIRIIHKWLRREPLITAQADLSISAETAIAWYGYCRDVACTIAWHDFVPLGGAQDVVEVDESHLFKRKHNVGRLNSWRHIWVLGGISRTTKKVFGIIVERRDADTLLPILQQCIDGDSYICTDCWNAYNDCHMVFNGHGNVNHSENFINPPREEPPIWMPAGRFSNECLDWNWNGNPPAAGLQPFRIHTQHIERAWRDLKSHIKSSSSLDIASQYLGEWMYRINILGDLTTEKGQYERLIKYFNILTSILYDIININDLI</sequence>
<dbReference type="Proteomes" id="UP001162162">
    <property type="component" value="Unassembled WGS sequence"/>
</dbReference>
<dbReference type="InterPro" id="IPR049012">
    <property type="entry name" value="Mutator_transp_dom"/>
</dbReference>
<comment type="caution">
    <text evidence="4">The sequence shown here is derived from an EMBL/GenBank/DDBJ whole genome shotgun (WGS) entry which is preliminary data.</text>
</comment>
<dbReference type="PANTHER" id="PTHR47163:SF2">
    <property type="entry name" value="SI:DKEY-17M8.2"/>
    <property type="match status" value="1"/>
</dbReference>
<name>A0AAV8YPL1_9CUCU</name>